<comment type="caution">
    <text evidence="9">The sequence shown here is derived from an EMBL/GenBank/DDBJ whole genome shotgun (WGS) entry which is preliminary data.</text>
</comment>
<evidence type="ECO:0000256" key="7">
    <source>
        <dbReference type="SAM" id="Phobius"/>
    </source>
</evidence>
<evidence type="ECO:0000256" key="4">
    <source>
        <dbReference type="PROSITE-ProRule" id="PRU00339"/>
    </source>
</evidence>
<reference evidence="9" key="1">
    <citation type="submission" date="2022-07" db="EMBL/GenBank/DDBJ databases">
        <title>Fungi with potential for degradation of polypropylene.</title>
        <authorList>
            <person name="Gostincar C."/>
        </authorList>
    </citation>
    <scope>NUCLEOTIDE SEQUENCE</scope>
    <source>
        <strain evidence="9">EXF-13287</strain>
    </source>
</reference>
<evidence type="ECO:0000256" key="1">
    <source>
        <dbReference type="ARBA" id="ARBA00022737"/>
    </source>
</evidence>
<dbReference type="Pfam" id="PF00515">
    <property type="entry name" value="TPR_1"/>
    <property type="match status" value="2"/>
</dbReference>
<evidence type="ECO:0000256" key="3">
    <source>
        <dbReference type="ARBA" id="ARBA00023186"/>
    </source>
</evidence>
<organism evidence="9 10">
    <name type="scientific">Coniochaeta hoffmannii</name>
    <dbReference type="NCBI Taxonomy" id="91930"/>
    <lineage>
        <taxon>Eukaryota</taxon>
        <taxon>Fungi</taxon>
        <taxon>Dikarya</taxon>
        <taxon>Ascomycota</taxon>
        <taxon>Pezizomycotina</taxon>
        <taxon>Sordariomycetes</taxon>
        <taxon>Sordariomycetidae</taxon>
        <taxon>Coniochaetales</taxon>
        <taxon>Coniochaetaceae</taxon>
        <taxon>Coniochaeta</taxon>
    </lineage>
</organism>
<feature type="compositionally biased region" description="Low complexity" evidence="6">
    <location>
        <begin position="180"/>
        <end position="189"/>
    </location>
</feature>
<evidence type="ECO:0000313" key="10">
    <source>
        <dbReference type="Proteomes" id="UP001174691"/>
    </source>
</evidence>
<dbReference type="AlphaFoldDB" id="A0AA38RSC7"/>
<feature type="compositionally biased region" description="Low complexity" evidence="6">
    <location>
        <begin position="34"/>
        <end position="62"/>
    </location>
</feature>
<keyword evidence="2 4" id="KW-0802">TPR repeat</keyword>
<feature type="domain" description="J" evidence="8">
    <location>
        <begin position="580"/>
        <end position="645"/>
    </location>
</feature>
<evidence type="ECO:0000256" key="2">
    <source>
        <dbReference type="ARBA" id="ARBA00022803"/>
    </source>
</evidence>
<gene>
    <name evidence="9" type="ORF">NKR19_g5545</name>
</gene>
<keyword evidence="1" id="KW-0677">Repeat</keyword>
<dbReference type="PANTHER" id="PTHR44200">
    <property type="entry name" value="DNAJ HOMOLOG SUBFAMILY C MEMBER 7"/>
    <property type="match status" value="1"/>
</dbReference>
<evidence type="ECO:0000256" key="6">
    <source>
        <dbReference type="SAM" id="MobiDB-lite"/>
    </source>
</evidence>
<keyword evidence="3" id="KW-0143">Chaperone</keyword>
<dbReference type="PANTHER" id="PTHR44200:SF1">
    <property type="entry name" value="DNAJ HOMOLOG SUBFAMILY C MEMBER 7"/>
    <property type="match status" value="1"/>
</dbReference>
<feature type="transmembrane region" description="Helical" evidence="7">
    <location>
        <begin position="773"/>
        <end position="806"/>
    </location>
</feature>
<keyword evidence="7" id="KW-1133">Transmembrane helix</keyword>
<name>A0AA38RSC7_9PEZI</name>
<dbReference type="InterPro" id="IPR019734">
    <property type="entry name" value="TPR_rpt"/>
</dbReference>
<feature type="repeat" description="TPR" evidence="4">
    <location>
        <begin position="408"/>
        <end position="441"/>
    </location>
</feature>
<protein>
    <submittedName>
        <fullName evidence="9">TPR-like protein</fullName>
    </submittedName>
</protein>
<evidence type="ECO:0000313" key="9">
    <source>
        <dbReference type="EMBL" id="KAJ9149655.1"/>
    </source>
</evidence>
<accession>A0AA38RSC7</accession>
<dbReference type="SUPFAM" id="SSF48452">
    <property type="entry name" value="TPR-like"/>
    <property type="match status" value="2"/>
</dbReference>
<dbReference type="PRINTS" id="PR00625">
    <property type="entry name" value="JDOMAIN"/>
</dbReference>
<feature type="region of interest" description="Disordered" evidence="6">
    <location>
        <begin position="1"/>
        <end position="222"/>
    </location>
</feature>
<keyword evidence="10" id="KW-1185">Reference proteome</keyword>
<feature type="region of interest" description="Disordered" evidence="6">
    <location>
        <begin position="693"/>
        <end position="751"/>
    </location>
</feature>
<dbReference type="Pfam" id="PF00226">
    <property type="entry name" value="DnaJ"/>
    <property type="match status" value="1"/>
</dbReference>
<evidence type="ECO:0000259" key="8">
    <source>
        <dbReference type="PROSITE" id="PS50076"/>
    </source>
</evidence>
<keyword evidence="7" id="KW-0472">Membrane</keyword>
<dbReference type="InterPro" id="IPR001623">
    <property type="entry name" value="DnaJ_domain"/>
</dbReference>
<dbReference type="PROSITE" id="PS50005">
    <property type="entry name" value="TPR"/>
    <property type="match status" value="4"/>
</dbReference>
<dbReference type="EMBL" id="JANBVN010000077">
    <property type="protein sequence ID" value="KAJ9149655.1"/>
    <property type="molecule type" value="Genomic_DNA"/>
</dbReference>
<dbReference type="SMART" id="SM00271">
    <property type="entry name" value="DnaJ"/>
    <property type="match status" value="1"/>
</dbReference>
<feature type="compositionally biased region" description="Basic and acidic residues" evidence="6">
    <location>
        <begin position="1"/>
        <end position="24"/>
    </location>
</feature>
<dbReference type="SMART" id="SM00028">
    <property type="entry name" value="TPR"/>
    <property type="match status" value="6"/>
</dbReference>
<dbReference type="PROSITE" id="PS50293">
    <property type="entry name" value="TPR_REGION"/>
    <property type="match status" value="1"/>
</dbReference>
<dbReference type="SUPFAM" id="SSF46565">
    <property type="entry name" value="Chaperone J-domain"/>
    <property type="match status" value="1"/>
</dbReference>
<dbReference type="InterPro" id="IPR011990">
    <property type="entry name" value="TPR-like_helical_dom_sf"/>
</dbReference>
<dbReference type="CDD" id="cd06257">
    <property type="entry name" value="DnaJ"/>
    <property type="match status" value="1"/>
</dbReference>
<dbReference type="Pfam" id="PF07719">
    <property type="entry name" value="TPR_2"/>
    <property type="match status" value="1"/>
</dbReference>
<dbReference type="PROSITE" id="PS50076">
    <property type="entry name" value="DNAJ_2"/>
    <property type="match status" value="1"/>
</dbReference>
<sequence length="818" mass="88889">MKIFDFKKKPSKKHDLATDDQGRTEDDDYFQSQPSSPAKSPTKSSPTKSPVKKSSTAAAASSGAIPRSDSPSSREAHKPRPPRSFGRHSTDPGSHSSRRSKKIDADTHPLNLPPEERKRLSALSAMSDHRNSMDIDTEPVNGGSTPASPAQASQPQPKPVQQSKSFTVPLNTKADAENSTNGTNGTNGTPVIDLTKDEDDDVPEPPPHRSAPQSPAQTAAEDAETFKNEGNKYFKAKDYTKAIEYYTKAVVLQPESATYLSNRAAAYMSAGKYEDALEDCKKAASLEPNNSKILLRLARIYTSLGQPEEAIATFGRIHPAPSAKDTAAAREMLQHVNAAKGAIRDGTAASMVLYALDKAERLLGVGALKPRKWQLMRGEALLKMGDAHALGEAQNIAMSMLRSNSLDPEGLVLRGRALYAGGDNEKAIAHFRKALSCDPDFKDAVKWLRIVQKLTRTKEEADSDLKARKYKEAIEKYTSALDIDLANKQTNAKMLRNMATAKIQLKQYDEAIADCEKAISLDPSYINARKTKANALGQAERWEDAVREWKAIQEMDPEDRTIAKEIRKAELELKKSQRKDYYKILAVDKNADDNQIKKAYRKLAIVHHPDKNPGDKEAEARFKDISEAYETLSDPQKRARYDSGDDLVDMSDMFGGGGGMAGGIDPEILFSMMGGGGGGGGFGGGFPGHGGGFGGFPGGGGEDGRDVETDGVSCNGSGLEDNSGCDFGRQQPRPRRRSHDGGEEAWGKTRWSPSWKAEAAEARDKQVERLRRWGVGVVAAFVLLPPRLVITLGLAVGAVYMCITAVRSAGIGRRDKSL</sequence>
<feature type="repeat" description="TPR" evidence="4">
    <location>
        <begin position="223"/>
        <end position="256"/>
    </location>
</feature>
<feature type="repeat" description="TPR" evidence="4">
    <location>
        <begin position="257"/>
        <end position="290"/>
    </location>
</feature>
<feature type="coiled-coil region" evidence="5">
    <location>
        <begin position="491"/>
        <end position="518"/>
    </location>
</feature>
<dbReference type="Proteomes" id="UP001174691">
    <property type="component" value="Unassembled WGS sequence"/>
</dbReference>
<dbReference type="InterPro" id="IPR052758">
    <property type="entry name" value="SRC_co-chaperone"/>
</dbReference>
<proteinExistence type="predicted"/>
<evidence type="ECO:0000256" key="5">
    <source>
        <dbReference type="SAM" id="Coils"/>
    </source>
</evidence>
<dbReference type="FunFam" id="1.25.40.10:FF:000097">
    <property type="entry name" value="DnaJ homolog subfamily C member 7 homolog"/>
    <property type="match status" value="1"/>
</dbReference>
<dbReference type="FunFam" id="1.10.287.110:FF:000055">
    <property type="entry name" value="DnaJ subfamily C member 7"/>
    <property type="match status" value="1"/>
</dbReference>
<dbReference type="Pfam" id="PF14559">
    <property type="entry name" value="TPR_19"/>
    <property type="match status" value="1"/>
</dbReference>
<feature type="repeat" description="TPR" evidence="4">
    <location>
        <begin position="492"/>
        <end position="525"/>
    </location>
</feature>
<feature type="compositionally biased region" description="Low complexity" evidence="6">
    <location>
        <begin position="144"/>
        <end position="165"/>
    </location>
</feature>
<dbReference type="InterPro" id="IPR018253">
    <property type="entry name" value="DnaJ_domain_CS"/>
</dbReference>
<dbReference type="InterPro" id="IPR036869">
    <property type="entry name" value="J_dom_sf"/>
</dbReference>
<dbReference type="Gene3D" id="1.10.287.110">
    <property type="entry name" value="DnaJ domain"/>
    <property type="match status" value="1"/>
</dbReference>
<dbReference type="Gene3D" id="1.25.40.10">
    <property type="entry name" value="Tetratricopeptide repeat domain"/>
    <property type="match status" value="1"/>
</dbReference>
<dbReference type="PROSITE" id="PS00636">
    <property type="entry name" value="DNAJ_1"/>
    <property type="match status" value="1"/>
</dbReference>
<keyword evidence="5" id="KW-0175">Coiled coil</keyword>
<dbReference type="InterPro" id="IPR013105">
    <property type="entry name" value="TPR_2"/>
</dbReference>
<keyword evidence="7" id="KW-0812">Transmembrane</keyword>